<gene>
    <name evidence="1" type="ORF">E8E12_003889</name>
</gene>
<organism evidence="1 2">
    <name type="scientific">Didymella heteroderae</name>
    <dbReference type="NCBI Taxonomy" id="1769908"/>
    <lineage>
        <taxon>Eukaryota</taxon>
        <taxon>Fungi</taxon>
        <taxon>Dikarya</taxon>
        <taxon>Ascomycota</taxon>
        <taxon>Pezizomycotina</taxon>
        <taxon>Dothideomycetes</taxon>
        <taxon>Pleosporomycetidae</taxon>
        <taxon>Pleosporales</taxon>
        <taxon>Pleosporineae</taxon>
        <taxon>Didymellaceae</taxon>
        <taxon>Didymella</taxon>
    </lineage>
</organism>
<sequence>MQQLVKINEESPNRTIYAHQAALIKKQKPELARLEKRAKAREAIIVIYKMVDIYRTDIIEKHQKRIEPHKTLITNREVPITKTTTTIKKQDQETAELKEILKQTIRMVEEFADSATPPKF</sequence>
<dbReference type="Proteomes" id="UP000758155">
    <property type="component" value="Unassembled WGS sequence"/>
</dbReference>
<reference evidence="1" key="1">
    <citation type="submission" date="2019-04" db="EMBL/GenBank/DDBJ databases">
        <title>Sequencing of skin fungus with MAO and IRED activity.</title>
        <authorList>
            <person name="Marsaioli A.J."/>
            <person name="Bonatto J.M.C."/>
            <person name="Reis Junior O."/>
        </authorList>
    </citation>
    <scope>NUCLEOTIDE SEQUENCE</scope>
    <source>
        <strain evidence="1">28M1</strain>
    </source>
</reference>
<accession>A0A9P4WQQ2</accession>
<proteinExistence type="predicted"/>
<comment type="caution">
    <text evidence="1">The sequence shown here is derived from an EMBL/GenBank/DDBJ whole genome shotgun (WGS) entry which is preliminary data.</text>
</comment>
<name>A0A9P4WQQ2_9PLEO</name>
<protein>
    <submittedName>
        <fullName evidence="1">Uncharacterized protein</fullName>
    </submittedName>
</protein>
<keyword evidence="2" id="KW-1185">Reference proteome</keyword>
<dbReference type="EMBL" id="SWKV01000032">
    <property type="protein sequence ID" value="KAF3039150.1"/>
    <property type="molecule type" value="Genomic_DNA"/>
</dbReference>
<evidence type="ECO:0000313" key="2">
    <source>
        <dbReference type="Proteomes" id="UP000758155"/>
    </source>
</evidence>
<dbReference type="AlphaFoldDB" id="A0A9P4WQQ2"/>
<evidence type="ECO:0000313" key="1">
    <source>
        <dbReference type="EMBL" id="KAF3039150.1"/>
    </source>
</evidence>